<sequence>MDVLYDDTSERAGAKFAKMDLVGLPWQLMLGPRGLKAGIVELKNRATGEREELTPDAAFAKLAGGKG</sequence>
<keyword evidence="2" id="KW-0067">ATP-binding</keyword>
<evidence type="ECO:0000256" key="3">
    <source>
        <dbReference type="ARBA" id="ARBA00022917"/>
    </source>
</evidence>
<dbReference type="CDD" id="cd00861">
    <property type="entry name" value="ProRS_anticodon_short"/>
    <property type="match status" value="1"/>
</dbReference>
<dbReference type="AlphaFoldDB" id="A0A5A7MZJ1"/>
<proteinExistence type="predicted"/>
<keyword evidence="2" id="KW-0547">Nucleotide-binding</keyword>
<name>A0A5A7MZJ1_9PROT</name>
<dbReference type="EMBL" id="BKCM01000010">
    <property type="protein sequence ID" value="GER01432.1"/>
    <property type="molecule type" value="Genomic_DNA"/>
</dbReference>
<dbReference type="InterPro" id="IPR004154">
    <property type="entry name" value="Anticodon-bd"/>
</dbReference>
<dbReference type="InterPro" id="IPR044140">
    <property type="entry name" value="ProRS_anticodon_short"/>
</dbReference>
<accession>A0A5A7MZJ1</accession>
<dbReference type="SUPFAM" id="SSF52954">
    <property type="entry name" value="Class II aaRS ABD-related"/>
    <property type="match status" value="1"/>
</dbReference>
<dbReference type="Pfam" id="PF03129">
    <property type="entry name" value="HGTP_anticodon"/>
    <property type="match status" value="1"/>
</dbReference>
<evidence type="ECO:0000256" key="4">
    <source>
        <dbReference type="ARBA" id="ARBA00023146"/>
    </source>
</evidence>
<evidence type="ECO:0000256" key="1">
    <source>
        <dbReference type="ARBA" id="ARBA00022598"/>
    </source>
</evidence>
<dbReference type="Gene3D" id="3.40.50.800">
    <property type="entry name" value="Anticodon-binding domain"/>
    <property type="match status" value="1"/>
</dbReference>
<evidence type="ECO:0000256" key="2">
    <source>
        <dbReference type="ARBA" id="ARBA00022840"/>
    </source>
</evidence>
<organism evidence="6 7">
    <name type="scientific">Iodidimonas gelatinilytica</name>
    <dbReference type="NCBI Taxonomy" id="1236966"/>
    <lineage>
        <taxon>Bacteria</taxon>
        <taxon>Pseudomonadati</taxon>
        <taxon>Pseudomonadota</taxon>
        <taxon>Alphaproteobacteria</taxon>
        <taxon>Iodidimonadales</taxon>
        <taxon>Iodidimonadaceae</taxon>
        <taxon>Iodidimonas</taxon>
    </lineage>
</organism>
<reference evidence="6 7" key="1">
    <citation type="submission" date="2019-09" db="EMBL/GenBank/DDBJ databases">
        <title>NBRP : Genome information of microbial organism related human and environment.</title>
        <authorList>
            <person name="Hattori M."/>
            <person name="Oshima K."/>
            <person name="Inaba H."/>
            <person name="Suda W."/>
            <person name="Sakamoto M."/>
            <person name="Iino T."/>
            <person name="Kitahara M."/>
            <person name="Oshida Y."/>
            <person name="Iida T."/>
            <person name="Kudo T."/>
            <person name="Itoh T."/>
            <person name="Ohkuma M."/>
        </authorList>
    </citation>
    <scope>NUCLEOTIDE SEQUENCE [LARGE SCALE GENOMIC DNA]</scope>
    <source>
        <strain evidence="6 7">Mie-1</strain>
    </source>
</reference>
<comment type="caution">
    <text evidence="6">The sequence shown here is derived from an EMBL/GenBank/DDBJ whole genome shotgun (WGS) entry which is preliminary data.</text>
</comment>
<evidence type="ECO:0000313" key="7">
    <source>
        <dbReference type="Proteomes" id="UP000325187"/>
    </source>
</evidence>
<keyword evidence="4" id="KW-0030">Aminoacyl-tRNA synthetase</keyword>
<gene>
    <name evidence="6" type="ORF">JCM17845_20550</name>
</gene>
<evidence type="ECO:0000259" key="5">
    <source>
        <dbReference type="Pfam" id="PF03129"/>
    </source>
</evidence>
<dbReference type="GO" id="GO:0006418">
    <property type="term" value="P:tRNA aminoacylation for protein translation"/>
    <property type="evidence" value="ECO:0007669"/>
    <property type="project" value="UniProtKB-ARBA"/>
</dbReference>
<protein>
    <recommendedName>
        <fullName evidence="5">Anticodon-binding domain-containing protein</fullName>
    </recommendedName>
</protein>
<dbReference type="InterPro" id="IPR036621">
    <property type="entry name" value="Anticodon-bd_dom_sf"/>
</dbReference>
<feature type="domain" description="Anticodon-binding" evidence="5">
    <location>
        <begin position="2"/>
        <end position="62"/>
    </location>
</feature>
<keyword evidence="1" id="KW-0436">Ligase</keyword>
<keyword evidence="3" id="KW-0648">Protein biosynthesis</keyword>
<dbReference type="GO" id="GO:0004812">
    <property type="term" value="F:aminoacyl-tRNA ligase activity"/>
    <property type="evidence" value="ECO:0007669"/>
    <property type="project" value="UniProtKB-KW"/>
</dbReference>
<keyword evidence="7" id="KW-1185">Reference proteome</keyword>
<dbReference type="GO" id="GO:0005524">
    <property type="term" value="F:ATP binding"/>
    <property type="evidence" value="ECO:0007669"/>
    <property type="project" value="UniProtKB-KW"/>
</dbReference>
<evidence type="ECO:0000313" key="6">
    <source>
        <dbReference type="EMBL" id="GER01432.1"/>
    </source>
</evidence>
<dbReference type="Proteomes" id="UP000325187">
    <property type="component" value="Unassembled WGS sequence"/>
</dbReference>